<feature type="compositionally biased region" description="Acidic residues" evidence="10">
    <location>
        <begin position="628"/>
        <end position="644"/>
    </location>
</feature>
<dbReference type="PROSITE" id="PS50222">
    <property type="entry name" value="EF_HAND_2"/>
    <property type="match status" value="1"/>
</dbReference>
<dbReference type="Gene3D" id="1.20.5.100">
    <property type="entry name" value="Cytochrome c1, transmembrane anchor, C-terminal"/>
    <property type="match status" value="1"/>
</dbReference>
<dbReference type="InterPro" id="IPR014027">
    <property type="entry name" value="UDP-Glc/GDP-Man_DH_C"/>
</dbReference>
<dbReference type="InterPro" id="IPR017476">
    <property type="entry name" value="UDP-Glc/GDP-Man"/>
</dbReference>
<evidence type="ECO:0000256" key="7">
    <source>
        <dbReference type="ARBA" id="ARBA00047473"/>
    </source>
</evidence>
<dbReference type="InterPro" id="IPR036291">
    <property type="entry name" value="NAD(P)-bd_dom_sf"/>
</dbReference>
<evidence type="ECO:0000256" key="10">
    <source>
        <dbReference type="SAM" id="MobiDB-lite"/>
    </source>
</evidence>
<feature type="binding site" evidence="9">
    <location>
        <position position="349"/>
    </location>
    <ligand>
        <name>NAD(+)</name>
        <dbReference type="ChEBI" id="CHEBI:57540"/>
    </ligand>
</feature>
<name>A0AAD5Q9Z4_PYTIN</name>
<proteinExistence type="inferred from homology"/>
<dbReference type="PIRSF" id="PIRSF000124">
    <property type="entry name" value="UDPglc_GDPman_dh"/>
    <property type="match status" value="1"/>
</dbReference>
<dbReference type="AlphaFoldDB" id="A0AAD5Q9Z4"/>
<evidence type="ECO:0000256" key="9">
    <source>
        <dbReference type="PIRSR" id="PIRSR500133-3"/>
    </source>
</evidence>
<dbReference type="Proteomes" id="UP001209570">
    <property type="component" value="Unassembled WGS sequence"/>
</dbReference>
<organism evidence="12 13">
    <name type="scientific">Pythium insidiosum</name>
    <name type="common">Pythiosis disease agent</name>
    <dbReference type="NCBI Taxonomy" id="114742"/>
    <lineage>
        <taxon>Eukaryota</taxon>
        <taxon>Sar</taxon>
        <taxon>Stramenopiles</taxon>
        <taxon>Oomycota</taxon>
        <taxon>Peronosporomycetes</taxon>
        <taxon>Pythiales</taxon>
        <taxon>Pythiaceae</taxon>
        <taxon>Pythium</taxon>
    </lineage>
</organism>
<dbReference type="PANTHER" id="PTHR11374:SF3">
    <property type="entry name" value="UDP-GLUCOSE 6-DEHYDROGENASE"/>
    <property type="match status" value="1"/>
</dbReference>
<dbReference type="InterPro" id="IPR014026">
    <property type="entry name" value="UDP-Glc/GDP-Man_DH_dimer"/>
</dbReference>
<dbReference type="GO" id="GO:0051287">
    <property type="term" value="F:NAD binding"/>
    <property type="evidence" value="ECO:0007669"/>
    <property type="project" value="InterPro"/>
</dbReference>
<dbReference type="EC" id="1.1.1.22" evidence="3"/>
<dbReference type="PANTHER" id="PTHR11374">
    <property type="entry name" value="UDP-GLUCOSE DEHYDROGENASE/UDP-MANNAC DEHYDROGENASE"/>
    <property type="match status" value="1"/>
</dbReference>
<dbReference type="SUPFAM" id="SSF52413">
    <property type="entry name" value="UDP-glucose/GDP-mannose dehydrogenase C-terminal domain"/>
    <property type="match status" value="1"/>
</dbReference>
<dbReference type="FunFam" id="3.40.50.720:FF:000032">
    <property type="entry name" value="UDP-glucose 6-dehydrogenase"/>
    <property type="match status" value="1"/>
</dbReference>
<protein>
    <recommendedName>
        <fullName evidence="4">UDP-glucose 6-dehydrogenase</fullName>
        <ecNumber evidence="3">1.1.1.22</ecNumber>
    </recommendedName>
</protein>
<feature type="active site" description="Nucleophile" evidence="8">
    <location>
        <position position="279"/>
    </location>
</feature>
<evidence type="ECO:0000313" key="12">
    <source>
        <dbReference type="EMBL" id="KAJ0399725.1"/>
    </source>
</evidence>
<evidence type="ECO:0000256" key="5">
    <source>
        <dbReference type="ARBA" id="ARBA00023002"/>
    </source>
</evidence>
<comment type="caution">
    <text evidence="12">The sequence shown here is derived from an EMBL/GenBank/DDBJ whole genome shotgun (WGS) entry which is preliminary data.</text>
</comment>
<comment type="pathway">
    <text evidence="1">Nucleotide-sugar biosynthesis; UDP-alpha-D-glucuronate biosynthesis; UDP-alpha-D-glucuronate from UDP-alpha-D-glucose: step 1/1.</text>
</comment>
<dbReference type="SUPFAM" id="SSF51735">
    <property type="entry name" value="NAD(P)-binding Rossmann-fold domains"/>
    <property type="match status" value="1"/>
</dbReference>
<evidence type="ECO:0000256" key="2">
    <source>
        <dbReference type="ARBA" id="ARBA00006601"/>
    </source>
</evidence>
<dbReference type="Pfam" id="PF03721">
    <property type="entry name" value="UDPG_MGDP_dh_N"/>
    <property type="match status" value="1"/>
</dbReference>
<dbReference type="PROSITE" id="PS00018">
    <property type="entry name" value="EF_HAND_1"/>
    <property type="match status" value="1"/>
</dbReference>
<keyword evidence="6 9" id="KW-0520">NAD</keyword>
<feature type="compositionally biased region" description="Acidic residues" evidence="10">
    <location>
        <begin position="603"/>
        <end position="619"/>
    </location>
</feature>
<feature type="binding site" evidence="9">
    <location>
        <position position="168"/>
    </location>
    <ligand>
        <name>NAD(+)</name>
        <dbReference type="ChEBI" id="CHEBI:57540"/>
    </ligand>
</feature>
<keyword evidence="13" id="KW-1185">Reference proteome</keyword>
<evidence type="ECO:0000256" key="3">
    <source>
        <dbReference type="ARBA" id="ARBA00012954"/>
    </source>
</evidence>
<dbReference type="GO" id="GO:0005509">
    <property type="term" value="F:calcium ion binding"/>
    <property type="evidence" value="ECO:0007669"/>
    <property type="project" value="InterPro"/>
</dbReference>
<dbReference type="GO" id="GO:0003979">
    <property type="term" value="F:UDP-glucose 6-dehydrogenase activity"/>
    <property type="evidence" value="ECO:0007669"/>
    <property type="project" value="UniProtKB-EC"/>
</dbReference>
<evidence type="ECO:0000259" key="11">
    <source>
        <dbReference type="PROSITE" id="PS50222"/>
    </source>
</evidence>
<dbReference type="InterPro" id="IPR018247">
    <property type="entry name" value="EF_Hand_1_Ca_BS"/>
</dbReference>
<dbReference type="FunFam" id="3.40.50.720:FF:000114">
    <property type="entry name" value="UDP-glucose 6-dehydrogenase"/>
    <property type="match status" value="1"/>
</dbReference>
<evidence type="ECO:0000256" key="4">
    <source>
        <dbReference type="ARBA" id="ARBA00015132"/>
    </source>
</evidence>
<dbReference type="Gene3D" id="3.40.50.720">
    <property type="entry name" value="NAD(P)-binding Rossmann-like Domain"/>
    <property type="match status" value="2"/>
</dbReference>
<dbReference type="GO" id="GO:0006024">
    <property type="term" value="P:glycosaminoglycan biosynthetic process"/>
    <property type="evidence" value="ECO:0007669"/>
    <property type="project" value="TreeGrafter"/>
</dbReference>
<accession>A0AAD5Q9Z4</accession>
<feature type="compositionally biased region" description="Acidic residues" evidence="10">
    <location>
        <begin position="653"/>
        <end position="669"/>
    </location>
</feature>
<dbReference type="Pfam" id="PF00984">
    <property type="entry name" value="UDPG_MGDP_dh"/>
    <property type="match status" value="1"/>
</dbReference>
<evidence type="ECO:0000256" key="6">
    <source>
        <dbReference type="ARBA" id="ARBA00023027"/>
    </source>
</evidence>
<feature type="binding site" evidence="9">
    <location>
        <position position="39"/>
    </location>
    <ligand>
        <name>NAD(+)</name>
        <dbReference type="ChEBI" id="CHEBI:57540"/>
    </ligand>
</feature>
<evidence type="ECO:0000256" key="1">
    <source>
        <dbReference type="ARBA" id="ARBA00004701"/>
    </source>
</evidence>
<dbReference type="GO" id="GO:0005634">
    <property type="term" value="C:nucleus"/>
    <property type="evidence" value="ECO:0007669"/>
    <property type="project" value="TreeGrafter"/>
</dbReference>
<comment type="catalytic activity">
    <reaction evidence="7">
        <text>UDP-alpha-D-glucose + 2 NAD(+) + H2O = UDP-alpha-D-glucuronate + 2 NADH + 3 H(+)</text>
        <dbReference type="Rhea" id="RHEA:23596"/>
        <dbReference type="ChEBI" id="CHEBI:15377"/>
        <dbReference type="ChEBI" id="CHEBI:15378"/>
        <dbReference type="ChEBI" id="CHEBI:57540"/>
        <dbReference type="ChEBI" id="CHEBI:57945"/>
        <dbReference type="ChEBI" id="CHEBI:58052"/>
        <dbReference type="ChEBI" id="CHEBI:58885"/>
        <dbReference type="EC" id="1.1.1.22"/>
    </reaction>
</comment>
<evidence type="ECO:0000313" key="13">
    <source>
        <dbReference type="Proteomes" id="UP001209570"/>
    </source>
</evidence>
<evidence type="ECO:0000256" key="8">
    <source>
        <dbReference type="PIRSR" id="PIRSR500133-1"/>
    </source>
</evidence>
<feature type="compositionally biased region" description="Polar residues" evidence="10">
    <location>
        <begin position="682"/>
        <end position="697"/>
    </location>
</feature>
<feature type="binding site" evidence="9">
    <location>
        <begin position="134"/>
        <end position="135"/>
    </location>
    <ligand>
        <name>NAD(+)</name>
        <dbReference type="ChEBI" id="CHEBI:57540"/>
    </ligand>
</feature>
<dbReference type="NCBIfam" id="TIGR03026">
    <property type="entry name" value="NDP-sugDHase"/>
    <property type="match status" value="1"/>
</dbReference>
<dbReference type="PIRSF" id="PIRSF500133">
    <property type="entry name" value="UDPglc_DH_euk"/>
    <property type="match status" value="1"/>
</dbReference>
<dbReference type="InterPro" id="IPR036220">
    <property type="entry name" value="UDP-Glc/GDP-Man_DH_C_sf"/>
</dbReference>
<keyword evidence="5" id="KW-0560">Oxidoreductase</keyword>
<dbReference type="SUPFAM" id="SSF48179">
    <property type="entry name" value="6-phosphogluconate dehydrogenase C-terminal domain-like"/>
    <property type="match status" value="1"/>
</dbReference>
<comment type="similarity">
    <text evidence="2">Belongs to the UDP-glucose/GDP-mannose dehydrogenase family.</text>
</comment>
<dbReference type="InterPro" id="IPR028356">
    <property type="entry name" value="UDPglc_DH_euk"/>
</dbReference>
<reference evidence="12" key="1">
    <citation type="submission" date="2021-12" db="EMBL/GenBank/DDBJ databases">
        <title>Prjna785345.</title>
        <authorList>
            <person name="Rujirawat T."/>
            <person name="Krajaejun T."/>
        </authorList>
    </citation>
    <scope>NUCLEOTIDE SEQUENCE</scope>
    <source>
        <strain evidence="12">Pi057C3</strain>
    </source>
</reference>
<feature type="region of interest" description="Disordered" evidence="10">
    <location>
        <begin position="585"/>
        <end position="701"/>
    </location>
</feature>
<sequence length="828" mass="89286">MSETEFKMTVCCMGAGYVGGPTMAVIATFCPDVKVVVVDISEAQIAKWNSADEIPIYEPGLKELVDARRGKNLFFSTDVDRYINEADLIFVCVNTPTKQSGIGAGSAADTKNCEACARKIAQVATSNKIVVEKSTVPVRTAESISAVLSANSKGLQFEVLSNPEFLAEGTAIEDLRNPSRILIGGPETPSGHAAVERLVWIYEHWVPRERIITTNVWSSELSKLVANAFLAQRISSINSISAVCEATGANVYEVAKAVGADERIGSKFLNCSVGFGGSCFQKDILNLVYLAECFNLPEVADYWRGVVTMNEYQKTRFATTMIRRMFNTVTNKKICIFGFAFKKDTGDVRETPAATIVKYLLAENARVAVYDPQVKLDDMMAELAYQGVSEKTHPALSSLLTVHSDPYEAARDAHAIAVLTEWDLFRTLDYDRIFDAMTKPAFFFDGRNVLPHQKLRDLGAKVSGATTAAVDATRNDVIRAELLAQASVTTEISTSSFERMDINSDGFVSKDEFLARVQERLANVLARINASNLDEDLKASLSTTIDANMKREMQCVSSIFDKRITSREQGWIRLHTSIPTPTEVSIDGVIMPAPPSGNTDINDATDEPSTDDAVTDEPATDAPAGGDDATDEPSTDDAVTDEPSTDAPAGGDDATDQPYTDDSETDEPSTDAPAGGDDATDEPSTNDAATDTPSTDGALSGGVGDVPNLFVSSDASINTVLQDLGLSGSGSGESSTPTKSPERIAFENDLHAHFASEIEERKQNVRYMEFQAKKQAMYAGLVETCISLAGQRFEVDRTFTPDAAAAWIKDTCAALPLPIPRAGGSSFP</sequence>
<dbReference type="InterPro" id="IPR008927">
    <property type="entry name" value="6-PGluconate_DH-like_C_sf"/>
</dbReference>
<feature type="binding site" evidence="9">
    <location>
        <begin position="93"/>
        <end position="97"/>
    </location>
    <ligand>
        <name>NAD(+)</name>
        <dbReference type="ChEBI" id="CHEBI:57540"/>
    </ligand>
</feature>
<dbReference type="SMART" id="SM00984">
    <property type="entry name" value="UDPG_MGDP_dh_C"/>
    <property type="match status" value="1"/>
</dbReference>
<feature type="binding site" evidence="9">
    <location>
        <begin position="279"/>
        <end position="282"/>
    </location>
    <ligand>
        <name>NAD(+)</name>
        <dbReference type="ChEBI" id="CHEBI:57540"/>
    </ligand>
</feature>
<dbReference type="Pfam" id="PF03720">
    <property type="entry name" value="UDPG_MGDP_dh_C"/>
    <property type="match status" value="1"/>
</dbReference>
<dbReference type="EMBL" id="JAKCXM010000173">
    <property type="protein sequence ID" value="KAJ0399725.1"/>
    <property type="molecule type" value="Genomic_DNA"/>
</dbReference>
<dbReference type="InterPro" id="IPR001732">
    <property type="entry name" value="UDP-Glc/GDP-Man_DH_N"/>
</dbReference>
<dbReference type="InterPro" id="IPR002048">
    <property type="entry name" value="EF_hand_dom"/>
</dbReference>
<dbReference type="FunFam" id="1.20.5.100:FF:000001">
    <property type="entry name" value="UDP-glucose 6-dehydrogenase"/>
    <property type="match status" value="1"/>
</dbReference>
<feature type="domain" description="EF-hand" evidence="11">
    <location>
        <begin position="488"/>
        <end position="523"/>
    </location>
</feature>
<feature type="binding site" evidence="9">
    <location>
        <begin position="14"/>
        <end position="19"/>
    </location>
    <ligand>
        <name>NAD(+)</name>
        <dbReference type="ChEBI" id="CHEBI:57540"/>
    </ligand>
</feature>
<gene>
    <name evidence="12" type="ORF">P43SY_009306</name>
</gene>